<dbReference type="GO" id="GO:0006629">
    <property type="term" value="P:lipid metabolic process"/>
    <property type="evidence" value="ECO:0007669"/>
    <property type="project" value="UniProtKB-ARBA"/>
</dbReference>
<keyword evidence="5 8" id="KW-0560">Oxidoreductase</keyword>
<keyword evidence="9" id="KW-0472">Membrane</keyword>
<evidence type="ECO:0008006" key="12">
    <source>
        <dbReference type="Google" id="ProtNLM"/>
    </source>
</evidence>
<keyword evidence="8" id="KW-0503">Monooxygenase</keyword>
<comment type="similarity">
    <text evidence="1 8">Belongs to the cytochrome P450 family.</text>
</comment>
<evidence type="ECO:0000313" key="10">
    <source>
        <dbReference type="EnsemblPlants" id="ORUFI05G05730.1"/>
    </source>
</evidence>
<evidence type="ECO:0000256" key="8">
    <source>
        <dbReference type="RuleBase" id="RU000461"/>
    </source>
</evidence>
<evidence type="ECO:0000256" key="4">
    <source>
        <dbReference type="ARBA" id="ARBA00022989"/>
    </source>
</evidence>
<evidence type="ECO:0000313" key="11">
    <source>
        <dbReference type="Proteomes" id="UP000008022"/>
    </source>
</evidence>
<keyword evidence="11" id="KW-1185">Reference proteome</keyword>
<dbReference type="PRINTS" id="PR00463">
    <property type="entry name" value="EP450I"/>
</dbReference>
<dbReference type="InterPro" id="IPR017972">
    <property type="entry name" value="Cyt_P450_CS"/>
</dbReference>
<dbReference type="PROSITE" id="PS00086">
    <property type="entry name" value="CYTOCHROME_P450"/>
    <property type="match status" value="1"/>
</dbReference>
<dbReference type="Pfam" id="PF00067">
    <property type="entry name" value="p450"/>
    <property type="match status" value="1"/>
</dbReference>
<keyword evidence="3 7" id="KW-0479">Metal-binding</keyword>
<dbReference type="GO" id="GO:0005506">
    <property type="term" value="F:iron ion binding"/>
    <property type="evidence" value="ECO:0007669"/>
    <property type="project" value="InterPro"/>
</dbReference>
<organism evidence="10 11">
    <name type="scientific">Oryza rufipogon</name>
    <name type="common">Brownbeard rice</name>
    <name type="synonym">Asian wild rice</name>
    <dbReference type="NCBI Taxonomy" id="4529"/>
    <lineage>
        <taxon>Eukaryota</taxon>
        <taxon>Viridiplantae</taxon>
        <taxon>Streptophyta</taxon>
        <taxon>Embryophyta</taxon>
        <taxon>Tracheophyta</taxon>
        <taxon>Spermatophyta</taxon>
        <taxon>Magnoliopsida</taxon>
        <taxon>Liliopsida</taxon>
        <taxon>Poales</taxon>
        <taxon>Poaceae</taxon>
        <taxon>BOP clade</taxon>
        <taxon>Oryzoideae</taxon>
        <taxon>Oryzeae</taxon>
        <taxon>Oryzinae</taxon>
        <taxon>Oryza</taxon>
    </lineage>
</organism>
<dbReference type="GO" id="GO:0016705">
    <property type="term" value="F:oxidoreductase activity, acting on paired donors, with incorporation or reduction of molecular oxygen"/>
    <property type="evidence" value="ECO:0007669"/>
    <property type="project" value="InterPro"/>
</dbReference>
<dbReference type="OMA" id="HCLVANF"/>
<evidence type="ECO:0000256" key="1">
    <source>
        <dbReference type="ARBA" id="ARBA00010617"/>
    </source>
</evidence>
<accession>A0A0E0PIB3</accession>
<dbReference type="PRINTS" id="PR00385">
    <property type="entry name" value="P450"/>
</dbReference>
<keyword evidence="2 9" id="KW-0812">Transmembrane</keyword>
<keyword evidence="6 7" id="KW-0408">Iron</keyword>
<reference evidence="10" key="2">
    <citation type="submission" date="2015-06" db="UniProtKB">
        <authorList>
            <consortium name="EnsemblPlants"/>
        </authorList>
    </citation>
    <scope>IDENTIFICATION</scope>
</reference>
<dbReference type="GO" id="GO:0020037">
    <property type="term" value="F:heme binding"/>
    <property type="evidence" value="ECO:0007669"/>
    <property type="project" value="InterPro"/>
</dbReference>
<dbReference type="STRING" id="4529.A0A0E0PIB3"/>
<protein>
    <recommendedName>
        <fullName evidence="12">Cytochrome P450</fullName>
    </recommendedName>
</protein>
<dbReference type="AlphaFoldDB" id="A0A0E0PIB3"/>
<proteinExistence type="inferred from homology"/>
<dbReference type="InterPro" id="IPR001128">
    <property type="entry name" value="Cyt_P450"/>
</dbReference>
<dbReference type="HOGENOM" id="CLU_001570_27_2_1"/>
<reference evidence="11" key="1">
    <citation type="submission" date="2013-06" db="EMBL/GenBank/DDBJ databases">
        <authorList>
            <person name="Zhao Q."/>
        </authorList>
    </citation>
    <scope>NUCLEOTIDE SEQUENCE</scope>
    <source>
        <strain evidence="11">cv. W1943</strain>
    </source>
</reference>
<dbReference type="PANTHER" id="PTHR24296">
    <property type="entry name" value="CYTOCHROME P450"/>
    <property type="match status" value="1"/>
</dbReference>
<dbReference type="SUPFAM" id="SSF48264">
    <property type="entry name" value="Cytochrome P450"/>
    <property type="match status" value="1"/>
</dbReference>
<dbReference type="Proteomes" id="UP000008022">
    <property type="component" value="Unassembled WGS sequence"/>
</dbReference>
<feature type="binding site" description="axial binding residue" evidence="7">
    <location>
        <position position="467"/>
    </location>
    <ligand>
        <name>heme</name>
        <dbReference type="ChEBI" id="CHEBI:30413"/>
    </ligand>
    <ligandPart>
        <name>Fe</name>
        <dbReference type="ChEBI" id="CHEBI:18248"/>
    </ligandPart>
</feature>
<dbReference type="EnsemblPlants" id="ORUFI05G05730.1">
    <property type="protein sequence ID" value="ORUFI05G05730.1"/>
    <property type="gene ID" value="ORUFI05G05730"/>
</dbReference>
<feature type="transmembrane region" description="Helical" evidence="9">
    <location>
        <begin position="6"/>
        <end position="28"/>
    </location>
</feature>
<keyword evidence="7 8" id="KW-0349">Heme</keyword>
<dbReference type="InterPro" id="IPR002401">
    <property type="entry name" value="Cyt_P450_E_grp-I"/>
</dbReference>
<evidence type="ECO:0000256" key="7">
    <source>
        <dbReference type="PIRSR" id="PIRSR602401-1"/>
    </source>
</evidence>
<dbReference type="eggNOG" id="KOG0157">
    <property type="taxonomic scope" value="Eukaryota"/>
</dbReference>
<evidence type="ECO:0000256" key="9">
    <source>
        <dbReference type="SAM" id="Phobius"/>
    </source>
</evidence>
<keyword evidence="4 9" id="KW-1133">Transmembrane helix</keyword>
<evidence type="ECO:0000256" key="5">
    <source>
        <dbReference type="ARBA" id="ARBA00023002"/>
    </source>
</evidence>
<dbReference type="CDD" id="cd11064">
    <property type="entry name" value="CYP86A"/>
    <property type="match status" value="1"/>
</dbReference>
<comment type="cofactor">
    <cofactor evidence="7">
        <name>heme</name>
        <dbReference type="ChEBI" id="CHEBI:30413"/>
    </cofactor>
</comment>
<evidence type="ECO:0000256" key="3">
    <source>
        <dbReference type="ARBA" id="ARBA00022723"/>
    </source>
</evidence>
<name>A0A0E0PIB3_ORYRU</name>
<evidence type="ECO:0000256" key="2">
    <source>
        <dbReference type="ARBA" id="ARBA00022692"/>
    </source>
</evidence>
<sequence>MGGALLSFLLSYPEFILAAACFLAFAAIRRARDSRRLAAPVPVSWPVVGMLPFVVGHLGRLLDAAAAALPELGCTFMFRGPWLVGADFLVTCDPAVFRHCLVANFAGYDKGRDFAEMFDVVGDGLLVADAASWAAKRHLAASVFTSAAFRAFVLSTVERQTRRLLVPFLDHAGGGGGGGGVVELEDVFMRYSLDVSYTVAFAADLDSLSVASAAEPFPPFGEATRVTGEAVLFRHIAPAGWWKLMRWLNVGVERRLADAKAVLDEFVYREIANRRSRPAPAVAGGDDLLSMYMASPIDPAMSDQTLRDAAVGFMFAAKDLIAAALTWLFYMICTHPHVEAKILDELRSLHVAAGDARDAAPMVFDADELRAATYLHAAVLETLRLYPSAPFEEKEAVGDDVLPGGTAVRKGTRVVFCLYAMARAEGIWGGDCREFRPERWLTGSGGGKVRQEPSYKFAAFNAGPRSCLGKDLGLSNIKVAAAAIVYNFTVELVAGHVVEPKDSVVLHTKNGLMVRVKRRETA</sequence>
<dbReference type="InterPro" id="IPR036396">
    <property type="entry name" value="Cyt_P450_sf"/>
</dbReference>
<dbReference type="Gene3D" id="1.10.630.10">
    <property type="entry name" value="Cytochrome P450"/>
    <property type="match status" value="1"/>
</dbReference>
<dbReference type="Gramene" id="ORUFI05G05730.1">
    <property type="protein sequence ID" value="ORUFI05G05730.1"/>
    <property type="gene ID" value="ORUFI05G05730"/>
</dbReference>
<evidence type="ECO:0000256" key="6">
    <source>
        <dbReference type="ARBA" id="ARBA00023004"/>
    </source>
</evidence>
<dbReference type="GO" id="GO:0004497">
    <property type="term" value="F:monooxygenase activity"/>
    <property type="evidence" value="ECO:0007669"/>
    <property type="project" value="UniProtKB-KW"/>
</dbReference>